<evidence type="ECO:0000259" key="8">
    <source>
        <dbReference type="Pfam" id="PF22314"/>
    </source>
</evidence>
<evidence type="ECO:0000313" key="10">
    <source>
        <dbReference type="WBParaSite" id="jg9654"/>
    </source>
</evidence>
<feature type="transmembrane region" description="Helical" evidence="5">
    <location>
        <begin position="281"/>
        <end position="304"/>
    </location>
</feature>
<evidence type="ECO:0000256" key="2">
    <source>
        <dbReference type="ARBA" id="ARBA00022692"/>
    </source>
</evidence>
<comment type="subcellular location">
    <subcellularLocation>
        <location evidence="1">Membrane</location>
        <topology evidence="1">Multi-pass membrane protein</topology>
    </subcellularLocation>
</comment>
<keyword evidence="6" id="KW-0732">Signal</keyword>
<organism evidence="9 10">
    <name type="scientific">Ditylenchus dipsaci</name>
    <dbReference type="NCBI Taxonomy" id="166011"/>
    <lineage>
        <taxon>Eukaryota</taxon>
        <taxon>Metazoa</taxon>
        <taxon>Ecdysozoa</taxon>
        <taxon>Nematoda</taxon>
        <taxon>Chromadorea</taxon>
        <taxon>Rhabditida</taxon>
        <taxon>Tylenchina</taxon>
        <taxon>Tylenchomorpha</taxon>
        <taxon>Sphaerularioidea</taxon>
        <taxon>Anguinidae</taxon>
        <taxon>Anguininae</taxon>
        <taxon>Ditylenchus</taxon>
    </lineage>
</organism>
<dbReference type="PANTHER" id="PTHR45727">
    <property type="entry name" value="NPC INTRACELLULAR CHOLESTEROL TRANSPORTER 1"/>
    <property type="match status" value="1"/>
</dbReference>
<feature type="transmembrane region" description="Helical" evidence="5">
    <location>
        <begin position="330"/>
        <end position="349"/>
    </location>
</feature>
<evidence type="ECO:0000256" key="1">
    <source>
        <dbReference type="ARBA" id="ARBA00004141"/>
    </source>
</evidence>
<proteinExistence type="predicted"/>
<dbReference type="GO" id="GO:0005886">
    <property type="term" value="C:plasma membrane"/>
    <property type="evidence" value="ECO:0007669"/>
    <property type="project" value="TreeGrafter"/>
</dbReference>
<keyword evidence="4 5" id="KW-0472">Membrane</keyword>
<protein>
    <submittedName>
        <fullName evidence="10">Niemann-Pick C1 N-terminal domain-containing protein</fullName>
    </submittedName>
</protein>
<accession>A0A915ETJ0</accession>
<dbReference type="GO" id="GO:0015485">
    <property type="term" value="F:cholesterol binding"/>
    <property type="evidence" value="ECO:0007669"/>
    <property type="project" value="TreeGrafter"/>
</dbReference>
<dbReference type="Pfam" id="PF16414">
    <property type="entry name" value="NPC1_N"/>
    <property type="match status" value="1"/>
</dbReference>
<feature type="domain" description="Niemann-Pick C1 N-terminal" evidence="7">
    <location>
        <begin position="28"/>
        <end position="278"/>
    </location>
</feature>
<keyword evidence="9" id="KW-1185">Reference proteome</keyword>
<feature type="signal peptide" evidence="6">
    <location>
        <begin position="1"/>
        <end position="19"/>
    </location>
</feature>
<dbReference type="GO" id="GO:0030299">
    <property type="term" value="P:intestinal cholesterol absorption"/>
    <property type="evidence" value="ECO:0007669"/>
    <property type="project" value="TreeGrafter"/>
</dbReference>
<dbReference type="GO" id="GO:0042632">
    <property type="term" value="P:cholesterol homeostasis"/>
    <property type="evidence" value="ECO:0007669"/>
    <property type="project" value="TreeGrafter"/>
</dbReference>
<evidence type="ECO:0000256" key="5">
    <source>
        <dbReference type="SAM" id="Phobius"/>
    </source>
</evidence>
<evidence type="ECO:0000256" key="6">
    <source>
        <dbReference type="SAM" id="SignalP"/>
    </source>
</evidence>
<feature type="domain" description="NPC1 middle luminal" evidence="8">
    <location>
        <begin position="356"/>
        <end position="551"/>
    </location>
</feature>
<name>A0A915ETJ0_9BILA</name>
<dbReference type="GO" id="GO:0015918">
    <property type="term" value="P:sterol transport"/>
    <property type="evidence" value="ECO:0007669"/>
    <property type="project" value="TreeGrafter"/>
</dbReference>
<keyword evidence="3 5" id="KW-1133">Transmembrane helix</keyword>
<evidence type="ECO:0000256" key="4">
    <source>
        <dbReference type="ARBA" id="ARBA00023136"/>
    </source>
</evidence>
<reference evidence="10" key="1">
    <citation type="submission" date="2022-11" db="UniProtKB">
        <authorList>
            <consortium name="WormBaseParasite"/>
        </authorList>
    </citation>
    <scope>IDENTIFICATION</scope>
</reference>
<evidence type="ECO:0000259" key="7">
    <source>
        <dbReference type="Pfam" id="PF16414"/>
    </source>
</evidence>
<dbReference type="InterPro" id="IPR053956">
    <property type="entry name" value="NPC1_MLD"/>
</dbReference>
<dbReference type="PANTHER" id="PTHR45727:SF2">
    <property type="entry name" value="NPC INTRACELLULAR CHOLESTEROL TRANSPORTER 1"/>
    <property type="match status" value="1"/>
</dbReference>
<evidence type="ECO:0000256" key="3">
    <source>
        <dbReference type="ARBA" id="ARBA00022989"/>
    </source>
</evidence>
<dbReference type="Pfam" id="PF22314">
    <property type="entry name" value="NPC1_MLD"/>
    <property type="match status" value="1"/>
</dbReference>
<dbReference type="WBParaSite" id="jg9654">
    <property type="protein sequence ID" value="jg9654"/>
    <property type="gene ID" value="jg9654"/>
</dbReference>
<dbReference type="Proteomes" id="UP000887574">
    <property type="component" value="Unplaced"/>
</dbReference>
<dbReference type="InterPro" id="IPR032190">
    <property type="entry name" value="NPC1_N"/>
</dbReference>
<keyword evidence="2 5" id="KW-0812">Transmembrane</keyword>
<feature type="chain" id="PRO_5037449206" evidence="6">
    <location>
        <begin position="20"/>
        <end position="565"/>
    </location>
</feature>
<sequence>MLRLWLLVVACLETGFLNAFEADVDIKHRCVMRDICGTDGDLHQNCFYDGPPVPVSFRQDQLYKELCPQLFADSVNTPVVCCNHAQFELLQQQMTVPQQLLSRCPSCYSNFVNFWCQFTCSPMQYNFLNVVEMKNDSNAIYDDEGYISRIEYYVNKTYALELFESCKNVRTTTGDYVLNLLCGTSVENCTPERLFKYLGTYNKAIHVPFTIDVVLTETNFTVGKRSMKPMNTTTYKCNSSSDVSDKACSCLDCLSSCTASAPFPIIFEDNCKMAMMECSTAMGIIAIGVLAGTIMITIVLHYVLQRMKLEEKLVFWCGNYGKFVAENSKFVFLVGLVPAIFASLGMYSLKLTTDPDFFNKYLTPFYRTEQFMIVPREQSMYEREDPNNFLRTIDVLSLTTSSDATGNVSLNDICFKPLHPENNNCFVLSVFNYFQNNISNLNLVEDSSFSTHDYLDHLMDCTSNPYTMSSKLKLHCLGDFGAPVQPYIVLGDFDLKNMKYESAHGLVITLLINNYVEPEENEKALAWEDKYIKFMRAVHNPNYTISFMAERSLQDEIKDKVLQTH</sequence>
<dbReference type="AlphaFoldDB" id="A0A915ETJ0"/>
<evidence type="ECO:0000313" key="9">
    <source>
        <dbReference type="Proteomes" id="UP000887574"/>
    </source>
</evidence>